<keyword evidence="1 2" id="KW-0808">Transferase</keyword>
<feature type="active site" evidence="2 3">
    <location>
        <position position="372"/>
    </location>
</feature>
<comment type="function">
    <text evidence="2">Transfers an acetyl group from acetyl-CoA to L-homoserine, forming acetyl-L-homoserine.</text>
</comment>
<dbReference type="InterPro" id="IPR008220">
    <property type="entry name" value="HAT_MetX-like"/>
</dbReference>
<dbReference type="GO" id="GO:0009086">
    <property type="term" value="P:methionine biosynthetic process"/>
    <property type="evidence" value="ECO:0007669"/>
    <property type="project" value="UniProtKB-UniRule"/>
</dbReference>
<dbReference type="Gene3D" id="3.40.50.1820">
    <property type="entry name" value="alpha/beta hydrolase"/>
    <property type="match status" value="1"/>
</dbReference>
<dbReference type="HAMAP" id="MF_00296">
    <property type="entry name" value="MetX_acyltransf"/>
    <property type="match status" value="1"/>
</dbReference>
<dbReference type="PIRSF" id="PIRSF000443">
    <property type="entry name" value="Homoser_Ac_trans"/>
    <property type="match status" value="1"/>
</dbReference>
<dbReference type="InterPro" id="IPR029058">
    <property type="entry name" value="AB_hydrolase_fold"/>
</dbReference>
<dbReference type="RefSeq" id="WP_158034216.1">
    <property type="nucleotide sequence ID" value="NZ_ML708620.1"/>
</dbReference>
<organism evidence="5 6">
    <name type="scientific">Kocuria coralli</name>
    <dbReference type="NCBI Taxonomy" id="1461025"/>
    <lineage>
        <taxon>Bacteria</taxon>
        <taxon>Bacillati</taxon>
        <taxon>Actinomycetota</taxon>
        <taxon>Actinomycetes</taxon>
        <taxon>Micrococcales</taxon>
        <taxon>Micrococcaceae</taxon>
        <taxon>Kocuria</taxon>
    </lineage>
</organism>
<sequence length="393" mass="42246">MTLVGGGPSGAPDFVREDGVLAFVDIAQVKLDSGVVLPRVRMAYETWGELNADGSNAVLIEHALTGDTHLTRGRAREHAPEIERTRAEAPGWCENLVGPGKVIDTEKYFVVAINMLGGCYGSTGPATPAPPSVDPAGKPWGPRFPFVTVRDGVRAEAAVADALGIRQWRLVMGGSMGGARALEWAATFPDRVRACGVIASCAASSAEQIAWGQAQSLALRQDPAFASGYYYDGEFPMAGLGLARRIAHITYRSAAELQTRFSRDPQPGESVLGTAVGDRGRYKVESYLDYQASKLADRFDANSYLTLNEALMSHDVARGRGTLREALAGTTCDWLVAAVDSDRLYYPYESDALCEALPGDVVRHTIHSDSGHDGFLIEDGQLGELVRQTVLRD</sequence>
<comment type="subcellular location">
    <subcellularLocation>
        <location evidence="2">Cytoplasm</location>
    </subcellularLocation>
</comment>
<evidence type="ECO:0000256" key="3">
    <source>
        <dbReference type="PIRSR" id="PIRSR000443-1"/>
    </source>
</evidence>
<keyword evidence="2" id="KW-0486">Methionine biosynthesis</keyword>
<feature type="binding site" evidence="2">
    <location>
        <position position="373"/>
    </location>
    <ligand>
        <name>substrate</name>
    </ligand>
</feature>
<dbReference type="EMBL" id="SZWF01000014">
    <property type="protein sequence ID" value="KAA9393796.1"/>
    <property type="molecule type" value="Genomic_DNA"/>
</dbReference>
<accession>A0A5J5KY97</accession>
<dbReference type="UniPathway" id="UPA00051">
    <property type="reaction ID" value="UER00074"/>
</dbReference>
<dbReference type="InterPro" id="IPR000073">
    <property type="entry name" value="AB_hydrolase_1"/>
</dbReference>
<feature type="active site" description="Nucleophile" evidence="2 3">
    <location>
        <position position="175"/>
    </location>
</feature>
<gene>
    <name evidence="2" type="primary">metXA</name>
    <name evidence="5" type="ORF">FCK90_10255</name>
</gene>
<reference evidence="5 6" key="1">
    <citation type="submission" date="2019-05" db="EMBL/GenBank/DDBJ databases">
        <title>Kocuria coralli sp. nov., a novel actinobacterium isolated from coral reef seawater.</title>
        <authorList>
            <person name="Li J."/>
        </authorList>
    </citation>
    <scope>NUCLEOTIDE SEQUENCE [LARGE SCALE GENOMIC DNA]</scope>
    <source>
        <strain evidence="5 6">SCSIO 13007</strain>
    </source>
</reference>
<keyword evidence="2" id="KW-0963">Cytoplasm</keyword>
<dbReference type="GO" id="GO:0004414">
    <property type="term" value="F:homoserine O-acetyltransferase activity"/>
    <property type="evidence" value="ECO:0007669"/>
    <property type="project" value="UniProtKB-UniRule"/>
</dbReference>
<evidence type="ECO:0000313" key="5">
    <source>
        <dbReference type="EMBL" id="KAA9393796.1"/>
    </source>
</evidence>
<keyword evidence="2" id="KW-0028">Amino-acid biosynthesis</keyword>
<dbReference type="OrthoDB" id="9800754at2"/>
<dbReference type="EC" id="2.3.1.31" evidence="2"/>
<keyword evidence="6" id="KW-1185">Reference proteome</keyword>
<protein>
    <recommendedName>
        <fullName evidence="2">Homoserine O-acetyltransferase</fullName>
        <shortName evidence="2">HAT</shortName>
        <ecNumber evidence="2">2.3.1.31</ecNumber>
    </recommendedName>
    <alternativeName>
        <fullName evidence="2">Homoserine transacetylase</fullName>
        <shortName evidence="2">HTA</shortName>
    </alternativeName>
</protein>
<name>A0A5J5KY97_9MICC</name>
<evidence type="ECO:0000313" key="6">
    <source>
        <dbReference type="Proteomes" id="UP000325957"/>
    </source>
</evidence>
<evidence type="ECO:0000259" key="4">
    <source>
        <dbReference type="Pfam" id="PF00561"/>
    </source>
</evidence>
<proteinExistence type="inferred from homology"/>
<dbReference type="PANTHER" id="PTHR32268:SF11">
    <property type="entry name" value="HOMOSERINE O-ACETYLTRANSFERASE"/>
    <property type="match status" value="1"/>
</dbReference>
<keyword evidence="2 5" id="KW-0012">Acyltransferase</keyword>
<dbReference type="Pfam" id="PF00561">
    <property type="entry name" value="Abhydrolase_1"/>
    <property type="match status" value="1"/>
</dbReference>
<dbReference type="SUPFAM" id="SSF53474">
    <property type="entry name" value="alpha/beta-Hydrolases"/>
    <property type="match status" value="1"/>
</dbReference>
<dbReference type="AlphaFoldDB" id="A0A5J5KY97"/>
<feature type="domain" description="AB hydrolase-1" evidence="4">
    <location>
        <begin position="92"/>
        <end position="377"/>
    </location>
</feature>
<evidence type="ECO:0000256" key="1">
    <source>
        <dbReference type="ARBA" id="ARBA00022679"/>
    </source>
</evidence>
<evidence type="ECO:0000256" key="2">
    <source>
        <dbReference type="HAMAP-Rule" id="MF_00296"/>
    </source>
</evidence>
<dbReference type="NCBIfam" id="TIGR01392">
    <property type="entry name" value="homoserO_Ac_trn"/>
    <property type="match status" value="1"/>
</dbReference>
<comment type="similarity">
    <text evidence="2">Belongs to the AB hydrolase superfamily. MetX family.</text>
</comment>
<feature type="active site" evidence="2 3">
    <location>
        <position position="342"/>
    </location>
</feature>
<comment type="catalytic activity">
    <reaction evidence="2">
        <text>L-homoserine + acetyl-CoA = O-acetyl-L-homoserine + CoA</text>
        <dbReference type="Rhea" id="RHEA:13701"/>
        <dbReference type="ChEBI" id="CHEBI:57287"/>
        <dbReference type="ChEBI" id="CHEBI:57288"/>
        <dbReference type="ChEBI" id="CHEBI:57476"/>
        <dbReference type="ChEBI" id="CHEBI:57716"/>
        <dbReference type="EC" id="2.3.1.31"/>
    </reaction>
</comment>
<dbReference type="GO" id="GO:0009092">
    <property type="term" value="P:homoserine metabolic process"/>
    <property type="evidence" value="ECO:0007669"/>
    <property type="project" value="TreeGrafter"/>
</dbReference>
<dbReference type="GO" id="GO:0005737">
    <property type="term" value="C:cytoplasm"/>
    <property type="evidence" value="ECO:0007669"/>
    <property type="project" value="UniProtKB-SubCell"/>
</dbReference>
<dbReference type="Proteomes" id="UP000325957">
    <property type="component" value="Unassembled WGS sequence"/>
</dbReference>
<comment type="subunit">
    <text evidence="2">Homodimer.</text>
</comment>
<comment type="caution">
    <text evidence="5">The sequence shown here is derived from an EMBL/GenBank/DDBJ whole genome shotgun (WGS) entry which is preliminary data.</text>
</comment>
<comment type="caution">
    <text evidence="2">Lacks conserved residue(s) required for the propagation of feature annotation.</text>
</comment>
<comment type="pathway">
    <text evidence="2">Amino-acid biosynthesis; L-methionine biosynthesis via de novo pathway; O-acetyl-L-homoserine from L-homoserine: step 1/1.</text>
</comment>
<feature type="binding site" evidence="2">
    <location>
        <position position="244"/>
    </location>
    <ligand>
        <name>substrate</name>
    </ligand>
</feature>
<dbReference type="PANTHER" id="PTHR32268">
    <property type="entry name" value="HOMOSERINE O-ACETYLTRANSFERASE"/>
    <property type="match status" value="1"/>
</dbReference>
<dbReference type="NCBIfam" id="NF001209">
    <property type="entry name" value="PRK00175.1"/>
    <property type="match status" value="1"/>
</dbReference>